<dbReference type="Gene3D" id="1.10.260.40">
    <property type="entry name" value="lambda repressor-like DNA-binding domains"/>
    <property type="match status" value="1"/>
</dbReference>
<dbReference type="PROSITE" id="PS50943">
    <property type="entry name" value="HTH_CROC1"/>
    <property type="match status" value="1"/>
</dbReference>
<protein>
    <submittedName>
        <fullName evidence="2">Transcriptional regulator, xre family</fullName>
    </submittedName>
</protein>
<dbReference type="Pfam" id="PF01381">
    <property type="entry name" value="HTH_3"/>
    <property type="match status" value="1"/>
</dbReference>
<reference evidence="2 3" key="1">
    <citation type="submission" date="2013-12" db="EMBL/GenBank/DDBJ databases">
        <title>A Varibaculum cambriense genome reconstructed from a premature infant gut community with otherwise low bacterial novelty that shifts toward anaerobic metabolism during the third week of life.</title>
        <authorList>
            <person name="Brown C.T."/>
            <person name="Sharon I."/>
            <person name="Thomas B.C."/>
            <person name="Castelle C.J."/>
            <person name="Morowitz M.J."/>
            <person name="Banfield J.F."/>
        </authorList>
    </citation>
    <scope>NUCLEOTIDE SEQUENCE [LARGE SCALE GENOMIC DNA]</scope>
    <source>
        <strain evidence="3">DORA_7</strain>
    </source>
</reference>
<name>W1TUH4_STRAP</name>
<dbReference type="SUPFAM" id="SSF47413">
    <property type="entry name" value="lambda repressor-like DNA-binding domains"/>
    <property type="match status" value="1"/>
</dbReference>
<dbReference type="InterPro" id="IPR001387">
    <property type="entry name" value="Cro/C1-type_HTH"/>
</dbReference>
<dbReference type="EMBL" id="AZMF01000135">
    <property type="protein sequence ID" value="ETI83949.1"/>
    <property type="molecule type" value="Genomic_DNA"/>
</dbReference>
<evidence type="ECO:0000259" key="1">
    <source>
        <dbReference type="PROSITE" id="PS50943"/>
    </source>
</evidence>
<dbReference type="AlphaFoldDB" id="W1TUH4"/>
<comment type="caution">
    <text evidence="2">The sequence shown here is derived from an EMBL/GenBank/DDBJ whole genome shotgun (WGS) entry which is preliminary data.</text>
</comment>
<evidence type="ECO:0000313" key="3">
    <source>
        <dbReference type="Proteomes" id="UP000018846"/>
    </source>
</evidence>
<proteinExistence type="predicted"/>
<evidence type="ECO:0000313" key="2">
    <source>
        <dbReference type="EMBL" id="ETI83949.1"/>
    </source>
</evidence>
<gene>
    <name evidence="2" type="ORF">Q615_SPAC00135G0043</name>
</gene>
<dbReference type="Proteomes" id="UP000018846">
    <property type="component" value="Unassembled WGS sequence"/>
</dbReference>
<dbReference type="PATRIC" id="fig|1403946.3.peg.2006"/>
<organism evidence="2 3">
    <name type="scientific">Streptococcus anginosus DORA_7</name>
    <dbReference type="NCBI Taxonomy" id="1403946"/>
    <lineage>
        <taxon>Bacteria</taxon>
        <taxon>Bacillati</taxon>
        <taxon>Bacillota</taxon>
        <taxon>Bacilli</taxon>
        <taxon>Lactobacillales</taxon>
        <taxon>Streptococcaceae</taxon>
        <taxon>Streptococcus</taxon>
        <taxon>Streptococcus anginosus group</taxon>
    </lineage>
</organism>
<sequence length="220" mass="25535">MIGAFLKRIRIKEKIRVYDVADICGVSQPFISNVENEKRIPTTEMFFSILEALALLYPITDDVVTAFNLEKEIKTESEEVDDFNNYEIYKDPAYVKDTVVSYWENEFLIELMEEFDYYDLSEELGQEEATAILLNNVPESERSIFQTILDLKFDEKHVIGFAQYIPPRKQSEIDLVDLSLLDIDSMLKKGKIILDGIKISKTDLIALRKVVNGIRYDRLN</sequence>
<dbReference type="SMART" id="SM00530">
    <property type="entry name" value="HTH_XRE"/>
    <property type="match status" value="1"/>
</dbReference>
<accession>W1TUH4</accession>
<dbReference type="CDD" id="cd00093">
    <property type="entry name" value="HTH_XRE"/>
    <property type="match status" value="1"/>
</dbReference>
<feature type="domain" description="HTH cro/C1-type" evidence="1">
    <location>
        <begin position="6"/>
        <end position="53"/>
    </location>
</feature>
<dbReference type="InterPro" id="IPR010982">
    <property type="entry name" value="Lambda_DNA-bd_dom_sf"/>
</dbReference>
<dbReference type="GO" id="GO:0003677">
    <property type="term" value="F:DNA binding"/>
    <property type="evidence" value="ECO:0007669"/>
    <property type="project" value="InterPro"/>
</dbReference>